<evidence type="ECO:0000313" key="1">
    <source>
        <dbReference type="EMBL" id="KMW58736.1"/>
    </source>
</evidence>
<comment type="caution">
    <text evidence="1">The sequence shown here is derived from an EMBL/GenBank/DDBJ whole genome shotgun (WGS) entry which is preliminary data.</text>
</comment>
<dbReference type="RefSeq" id="WP_394298928.1">
    <property type="nucleotide sequence ID" value="NZ_LFTY01000002.1"/>
</dbReference>
<dbReference type="PATRIC" id="fig|1675527.3.peg.3891"/>
<dbReference type="Gene3D" id="3.40.50.11310">
    <property type="entry name" value="Bacterial phosphonate metabolism protein PhnH"/>
    <property type="match status" value="1"/>
</dbReference>
<organism evidence="1 2">
    <name type="scientific">Candidatus Rhodobacter oscarellae</name>
    <dbReference type="NCBI Taxonomy" id="1675527"/>
    <lineage>
        <taxon>Bacteria</taxon>
        <taxon>Pseudomonadati</taxon>
        <taxon>Pseudomonadota</taxon>
        <taxon>Alphaproteobacteria</taxon>
        <taxon>Rhodobacterales</taxon>
        <taxon>Rhodobacter group</taxon>
        <taxon>Rhodobacter</taxon>
    </lineage>
</organism>
<dbReference type="NCBIfam" id="TIGR03292">
    <property type="entry name" value="PhnH_redo"/>
    <property type="match status" value="1"/>
</dbReference>
<dbReference type="PIRSF" id="PIRSF020680">
    <property type="entry name" value="PhnH"/>
    <property type="match status" value="1"/>
</dbReference>
<accession>A0A0J9E7P1</accession>
<dbReference type="Proteomes" id="UP000037178">
    <property type="component" value="Unassembled WGS sequence"/>
</dbReference>
<sequence length="186" mass="19271">MSVTLEGGFANPPVDAAQAFRAAMEAMARPGRIYEIGGAVPPAPMSVAAGALILTLCDAGTPVHLAGAWDCEPVRTWITFHTGAPVVGAAKAMFALGDWAALQPLDAYMVGLADYPDRSATLIVESTALAREGATLSGPGIESEHALNLPELAAFQRNAMLFPLGLDFYFTAGTAVAGLPRTTRVS</sequence>
<dbReference type="GO" id="GO:0019634">
    <property type="term" value="P:organic phosphonate metabolic process"/>
    <property type="evidence" value="ECO:0007669"/>
    <property type="project" value="InterPro"/>
</dbReference>
<proteinExistence type="predicted"/>
<dbReference type="Pfam" id="PF05845">
    <property type="entry name" value="PhnH"/>
    <property type="match status" value="1"/>
</dbReference>
<keyword evidence="2" id="KW-1185">Reference proteome</keyword>
<dbReference type="STRING" id="1675527.AIOL_003715"/>
<evidence type="ECO:0000313" key="2">
    <source>
        <dbReference type="Proteomes" id="UP000037178"/>
    </source>
</evidence>
<name>A0A0J9E7P1_9RHOB</name>
<dbReference type="InterPro" id="IPR008772">
    <property type="entry name" value="Phosphonate_metab_PhnH"/>
</dbReference>
<gene>
    <name evidence="1" type="ORF">AIOL_003715</name>
</gene>
<dbReference type="AlphaFoldDB" id="A0A0J9E7P1"/>
<protein>
    <submittedName>
        <fullName evidence="1">PhnH protein</fullName>
    </submittedName>
</protein>
<dbReference type="EMBL" id="LFTY01000002">
    <property type="protein sequence ID" value="KMW58736.1"/>
    <property type="molecule type" value="Genomic_DNA"/>
</dbReference>
<dbReference type="SUPFAM" id="SSF159709">
    <property type="entry name" value="PhnH-like"/>
    <property type="match status" value="1"/>
</dbReference>
<dbReference type="InterPro" id="IPR038058">
    <property type="entry name" value="PhnH-like_sp"/>
</dbReference>
<reference evidence="1 2" key="1">
    <citation type="submission" date="2015-06" db="EMBL/GenBank/DDBJ databases">
        <title>Draft genome sequence of an Alphaproteobacteria species associated to the Mediterranean sponge Oscarella lobularis.</title>
        <authorList>
            <person name="Jourda C."/>
            <person name="Santini S."/>
            <person name="Claverie J.-M."/>
        </authorList>
    </citation>
    <scope>NUCLEOTIDE SEQUENCE [LARGE SCALE GENOMIC DNA]</scope>
    <source>
        <strain evidence="1">IGS</strain>
    </source>
</reference>